<dbReference type="EMBL" id="CAJHNH020000678">
    <property type="protein sequence ID" value="CAG5119272.1"/>
    <property type="molecule type" value="Genomic_DNA"/>
</dbReference>
<feature type="non-terminal residue" evidence="6">
    <location>
        <position position="1"/>
    </location>
</feature>
<reference evidence="6" key="1">
    <citation type="submission" date="2021-04" db="EMBL/GenBank/DDBJ databases">
        <authorList>
            <consortium name="Molecular Ecology Group"/>
        </authorList>
    </citation>
    <scope>NUCLEOTIDE SEQUENCE</scope>
</reference>
<dbReference type="InterPro" id="IPR001828">
    <property type="entry name" value="ANF_lig-bd_rcpt"/>
</dbReference>
<dbReference type="InterPro" id="IPR052612">
    <property type="entry name" value="ANP_Clearance_Receptor"/>
</dbReference>
<feature type="domain" description="Receptor ligand binding region" evidence="5">
    <location>
        <begin position="2"/>
        <end position="93"/>
    </location>
</feature>
<accession>A0A8S3YUL0</accession>
<evidence type="ECO:0000256" key="2">
    <source>
        <dbReference type="ARBA" id="ARBA00022692"/>
    </source>
</evidence>
<dbReference type="OrthoDB" id="10065302at2759"/>
<dbReference type="InterPro" id="IPR028082">
    <property type="entry name" value="Peripla_BP_I"/>
</dbReference>
<evidence type="ECO:0000313" key="7">
    <source>
        <dbReference type="Proteomes" id="UP000678393"/>
    </source>
</evidence>
<proteinExistence type="predicted"/>
<dbReference type="PANTHER" id="PTHR44755">
    <property type="entry name" value="NATRIURETIC PEPTIDE RECEPTOR 3-RELATED"/>
    <property type="match status" value="1"/>
</dbReference>
<evidence type="ECO:0000313" key="6">
    <source>
        <dbReference type="EMBL" id="CAG5119272.1"/>
    </source>
</evidence>
<keyword evidence="7" id="KW-1185">Reference proteome</keyword>
<dbReference type="GO" id="GO:0007165">
    <property type="term" value="P:signal transduction"/>
    <property type="evidence" value="ECO:0007669"/>
    <property type="project" value="TreeGrafter"/>
</dbReference>
<evidence type="ECO:0000256" key="1">
    <source>
        <dbReference type="ARBA" id="ARBA00004370"/>
    </source>
</evidence>
<dbReference type="AlphaFoldDB" id="A0A8S3YUL0"/>
<dbReference type="GO" id="GO:0016020">
    <property type="term" value="C:membrane"/>
    <property type="evidence" value="ECO:0007669"/>
    <property type="project" value="UniProtKB-SubCell"/>
</dbReference>
<evidence type="ECO:0000259" key="5">
    <source>
        <dbReference type="Pfam" id="PF01094"/>
    </source>
</evidence>
<keyword evidence="2" id="KW-0812">Transmembrane</keyword>
<protein>
    <recommendedName>
        <fullName evidence="5">Receptor ligand binding region domain-containing protein</fullName>
    </recommendedName>
</protein>
<name>A0A8S3YUL0_9EUPU</name>
<sequence>MNAAIEFYDKRTVTVFLGPVCDYAVAPIARQIRYWQLPLVTPGAMAGDFGFLKTSMFPLLTRVGSNFNSLLELLARFLKHFRWQKMKLIYNPDGFANIMDRYCHIVLSCKWVLSNKWAL</sequence>
<gene>
    <name evidence="6" type="ORF">CUNI_LOCUS4830</name>
</gene>
<keyword evidence="4" id="KW-0472">Membrane</keyword>
<comment type="caution">
    <text evidence="6">The sequence shown here is derived from an EMBL/GenBank/DDBJ whole genome shotgun (WGS) entry which is preliminary data.</text>
</comment>
<keyword evidence="3" id="KW-1133">Transmembrane helix</keyword>
<dbReference type="Proteomes" id="UP000678393">
    <property type="component" value="Unassembled WGS sequence"/>
</dbReference>
<organism evidence="6 7">
    <name type="scientific">Candidula unifasciata</name>
    <dbReference type="NCBI Taxonomy" id="100452"/>
    <lineage>
        <taxon>Eukaryota</taxon>
        <taxon>Metazoa</taxon>
        <taxon>Spiralia</taxon>
        <taxon>Lophotrochozoa</taxon>
        <taxon>Mollusca</taxon>
        <taxon>Gastropoda</taxon>
        <taxon>Heterobranchia</taxon>
        <taxon>Euthyneura</taxon>
        <taxon>Panpulmonata</taxon>
        <taxon>Eupulmonata</taxon>
        <taxon>Stylommatophora</taxon>
        <taxon>Helicina</taxon>
        <taxon>Helicoidea</taxon>
        <taxon>Geomitridae</taxon>
        <taxon>Candidula</taxon>
    </lineage>
</organism>
<dbReference type="Pfam" id="PF01094">
    <property type="entry name" value="ANF_receptor"/>
    <property type="match status" value="1"/>
</dbReference>
<dbReference type="GO" id="GO:0038023">
    <property type="term" value="F:signaling receptor activity"/>
    <property type="evidence" value="ECO:0007669"/>
    <property type="project" value="TreeGrafter"/>
</dbReference>
<comment type="subcellular location">
    <subcellularLocation>
        <location evidence="1">Membrane</location>
    </subcellularLocation>
</comment>
<evidence type="ECO:0000256" key="4">
    <source>
        <dbReference type="ARBA" id="ARBA00023136"/>
    </source>
</evidence>
<dbReference type="Gene3D" id="3.40.50.2300">
    <property type="match status" value="1"/>
</dbReference>
<evidence type="ECO:0000256" key="3">
    <source>
        <dbReference type="ARBA" id="ARBA00022989"/>
    </source>
</evidence>
<dbReference type="GO" id="GO:0017046">
    <property type="term" value="F:peptide hormone binding"/>
    <property type="evidence" value="ECO:0007669"/>
    <property type="project" value="TreeGrafter"/>
</dbReference>
<dbReference type="SUPFAM" id="SSF53822">
    <property type="entry name" value="Periplasmic binding protein-like I"/>
    <property type="match status" value="1"/>
</dbReference>
<dbReference type="PANTHER" id="PTHR44755:SF11">
    <property type="entry name" value="ATRIAL NATRIURETIC PEPTIDE RECEPTOR 3 ISOFORM X1"/>
    <property type="match status" value="1"/>
</dbReference>